<name>A0A9X4MEW0_9CYAN</name>
<evidence type="ECO:0000313" key="4">
    <source>
        <dbReference type="Proteomes" id="UP001152872"/>
    </source>
</evidence>
<accession>A0A9X4MEW0</accession>
<organism evidence="3 4">
    <name type="scientific">Pseudanabaena catenata USMAC16</name>
    <dbReference type="NCBI Taxonomy" id="1855837"/>
    <lineage>
        <taxon>Bacteria</taxon>
        <taxon>Bacillati</taxon>
        <taxon>Cyanobacteriota</taxon>
        <taxon>Cyanophyceae</taxon>
        <taxon>Pseudanabaenales</taxon>
        <taxon>Pseudanabaenaceae</taxon>
        <taxon>Pseudanabaena</taxon>
    </lineage>
</organism>
<keyword evidence="4" id="KW-1185">Reference proteome</keyword>
<gene>
    <name evidence="3" type="ORF">FEV09_10080</name>
</gene>
<feature type="compositionally biased region" description="Polar residues" evidence="1">
    <location>
        <begin position="15"/>
        <end position="31"/>
    </location>
</feature>
<reference evidence="3" key="1">
    <citation type="submission" date="2019-05" db="EMBL/GenBank/DDBJ databases">
        <title>Whole genome sequencing of Pseudanabaena catenata USMAC16.</title>
        <authorList>
            <person name="Khan Z."/>
            <person name="Omar W.M."/>
            <person name="Convey P."/>
            <person name="Merican F."/>
            <person name="Najimudin N."/>
        </authorList>
    </citation>
    <scope>NUCLEOTIDE SEQUENCE</scope>
    <source>
        <strain evidence="3">USMAC16</strain>
    </source>
</reference>
<feature type="region of interest" description="Disordered" evidence="1">
    <location>
        <begin position="144"/>
        <end position="174"/>
    </location>
</feature>
<sequence>MKRTYQESHKPITSAKPTTLNLQTRGFSPPQSDEDIPRQPIKNSSENILEKVIFSSKSEFSPTSIQRKLKNRLRSISDLYTSTPIQAKLNIGEPNDKYEKEADDTASKVVRQINLPMQDNPVQKQESIEKGDEKLQRKPLIQRRANIGGGDASPDLESSIQNARGRGQSLDPHLQSKMGQAMGADFSSIRLHTDAQSDRLNKSIQAKAFTTGQDVFFRQGAYDPSSRGGQELIAHELTHVIQQGAPVKRKLNISAIEQTSLLSNDSTPTNTSPVNTSIQRLMTAKDFKKITYSRFHQRKRIAAIDECLKKIEQSGADSILLSELLNAIDAWLNVADEDSERRSGVEKLRLEVVGEIAKIGESLSNEMDPDEIPTTRKRRGAMSAEVTGAGKTYNGDFSDFDSKQFRVSGRAPNRRIEEVKRKRMRNGKVVYYAMGLVTGFNGKAAMIAPYPEPISLGDWYPQVTHINGMAVAPKSGILSAAALQESVNKALDGQNDTALGQDAVDVLYTYSAQRGGTVGDLIDCIKGKVEVRDKATEKQEEIMLDAVHRQKRVTVSAHSRGTIKTDNAVRNAHKILTDEYLPSIRQKRYKEVLNYWEANDFGIGLEPKILAEMSFKGFAAEKAKTQMNQFIQLIYAGNAVQHPSAFVDISIYVGGLDPVSMFVGTYSETGRMIDAAIGSGGSEDSEVHSVGKTKGHGFVGNYIPAVSQEIAKDVKKR</sequence>
<feature type="compositionally biased region" description="Basic and acidic residues" evidence="1">
    <location>
        <begin position="1"/>
        <end position="10"/>
    </location>
</feature>
<dbReference type="Pfam" id="PF13699">
    <property type="entry name" value="eCIS_core"/>
    <property type="match status" value="1"/>
</dbReference>
<feature type="region of interest" description="Disordered" evidence="1">
    <location>
        <begin position="1"/>
        <end position="40"/>
    </location>
</feature>
<proteinExistence type="predicted"/>
<evidence type="ECO:0000256" key="1">
    <source>
        <dbReference type="SAM" id="MobiDB-lite"/>
    </source>
</evidence>
<feature type="domain" description="eCIS core" evidence="2">
    <location>
        <begin position="170"/>
        <end position="245"/>
    </location>
</feature>
<protein>
    <submittedName>
        <fullName evidence="3">DUF4157 domain-containing protein</fullName>
    </submittedName>
</protein>
<evidence type="ECO:0000313" key="3">
    <source>
        <dbReference type="EMBL" id="MDG3494904.1"/>
    </source>
</evidence>
<comment type="caution">
    <text evidence="3">The sequence shown here is derived from an EMBL/GenBank/DDBJ whole genome shotgun (WGS) entry which is preliminary data.</text>
</comment>
<dbReference type="AlphaFoldDB" id="A0A9X4MEW0"/>
<evidence type="ECO:0000259" key="2">
    <source>
        <dbReference type="Pfam" id="PF13699"/>
    </source>
</evidence>
<dbReference type="EMBL" id="VBTY01000070">
    <property type="protein sequence ID" value="MDG3494904.1"/>
    <property type="molecule type" value="Genomic_DNA"/>
</dbReference>
<dbReference type="RefSeq" id="WP_009627007.1">
    <property type="nucleotide sequence ID" value="NZ_VBTY01000070.1"/>
</dbReference>
<dbReference type="Proteomes" id="UP001152872">
    <property type="component" value="Unassembled WGS sequence"/>
</dbReference>
<dbReference type="InterPro" id="IPR025295">
    <property type="entry name" value="eCIS_core_dom"/>
</dbReference>